<evidence type="ECO:0000313" key="2">
    <source>
        <dbReference type="Proteomes" id="UP001108025"/>
    </source>
</evidence>
<evidence type="ECO:0000313" key="1">
    <source>
        <dbReference type="EMBL" id="MCD1118332.1"/>
    </source>
</evidence>
<organism evidence="1 2">
    <name type="scientific">Chryseobacterium turcicum</name>
    <dbReference type="NCBI Taxonomy" id="2898076"/>
    <lineage>
        <taxon>Bacteria</taxon>
        <taxon>Pseudomonadati</taxon>
        <taxon>Bacteroidota</taxon>
        <taxon>Flavobacteriia</taxon>
        <taxon>Flavobacteriales</taxon>
        <taxon>Weeksellaceae</taxon>
        <taxon>Chryseobacterium group</taxon>
        <taxon>Chryseobacterium</taxon>
    </lineage>
</organism>
<protein>
    <submittedName>
        <fullName evidence="1">Uncharacterized protein</fullName>
    </submittedName>
</protein>
<name>A0A9Q3YYB8_9FLAO</name>
<dbReference type="PROSITE" id="PS51257">
    <property type="entry name" value="PROKAR_LIPOPROTEIN"/>
    <property type="match status" value="1"/>
</dbReference>
<dbReference type="AlphaFoldDB" id="A0A9Q3YYB8"/>
<keyword evidence="2" id="KW-1185">Reference proteome</keyword>
<gene>
    <name evidence="1" type="ORF">LO744_15855</name>
</gene>
<dbReference type="Proteomes" id="UP001108025">
    <property type="component" value="Unassembled WGS sequence"/>
</dbReference>
<reference evidence="1" key="1">
    <citation type="submission" date="2021-11" db="EMBL/GenBank/DDBJ databases">
        <title>Description of novel Chryseobacterium species.</title>
        <authorList>
            <person name="Saticioglu I.B."/>
            <person name="Ay H."/>
            <person name="Altun S."/>
            <person name="Duman M."/>
        </authorList>
    </citation>
    <scope>NUCLEOTIDE SEQUENCE</scope>
    <source>
        <strain evidence="1">C-17</strain>
    </source>
</reference>
<dbReference type="RefSeq" id="WP_230671064.1">
    <property type="nucleotide sequence ID" value="NZ_JAJNAY010000002.1"/>
</dbReference>
<comment type="caution">
    <text evidence="1">The sequence shown here is derived from an EMBL/GenBank/DDBJ whole genome shotgun (WGS) entry which is preliminary data.</text>
</comment>
<dbReference type="EMBL" id="JAJNAY010000002">
    <property type="protein sequence ID" value="MCD1118332.1"/>
    <property type="molecule type" value="Genomic_DNA"/>
</dbReference>
<accession>A0A9Q3YYB8</accession>
<proteinExistence type="predicted"/>
<sequence>MKNLILPFILLLTLVFSCRENDIDERLERKTGSYDVYVGGTENLQVCYWKNNQKTILPGGDNLNGIQINVDNNNVYVLAVNIDSISNIPAWYFWKNGVKYDVAQYLNTLPNTSTNFDNIRLLSKMIVNNGDIYFAGLVKIINPTSGVNTYQLCYWKNGVKTIITNDPDEMMGDFEIFNNDIYISTRKNFNLSTLTWDLVHYKNGVQLTSTNTSHQIPKGYYKTSSGIFLLEKNTQNNIQSYKNVHTNTVTNLPTNITQGPINSIYWNENEHFYIGSDFYYKNNTLVQINDPNGFNRIGHLLTKDQNIYMTRIKDSAVKFYINNVETMMITDISKGCFNSICVVQN</sequence>